<dbReference type="OrthoDB" id="4561055at2"/>
<name>H6R8V5_NOCCG</name>
<dbReference type="HOGENOM" id="CLU_1794489_0_0_11"/>
<organism evidence="3 4">
    <name type="scientific">Nocardia cyriacigeorgica (strain GUH-2)</name>
    <dbReference type="NCBI Taxonomy" id="1127134"/>
    <lineage>
        <taxon>Bacteria</taxon>
        <taxon>Bacillati</taxon>
        <taxon>Actinomycetota</taxon>
        <taxon>Actinomycetes</taxon>
        <taxon>Mycobacteriales</taxon>
        <taxon>Nocardiaceae</taxon>
        <taxon>Nocardia</taxon>
    </lineage>
</organism>
<evidence type="ECO:0000313" key="4">
    <source>
        <dbReference type="Proteomes" id="UP000008190"/>
    </source>
</evidence>
<gene>
    <name evidence="3" type="ordered locus">NOCYR_1535</name>
</gene>
<dbReference type="Proteomes" id="UP000008190">
    <property type="component" value="Chromosome"/>
</dbReference>
<evidence type="ECO:0000256" key="1">
    <source>
        <dbReference type="SAM" id="MobiDB-lite"/>
    </source>
</evidence>
<proteinExistence type="predicted"/>
<accession>H6R8V5</accession>
<sequence>MQLREFIGPPIAERELTRNGERVLVKFALPAQFDGGSGYGCSIRIDGIPEHTTVYTIGGVDSEHALIQALQFADRIVSDAGCLWNASSDLGLVPPRFGHDLLACLRTEDAGAQREQSTASERQQSENARATVRTTQWAGNDEQR</sequence>
<dbReference type="KEGG" id="ncy:NOCYR_1535"/>
<feature type="compositionally biased region" description="Polar residues" evidence="1">
    <location>
        <begin position="114"/>
        <end position="138"/>
    </location>
</feature>
<keyword evidence="4" id="KW-1185">Reference proteome</keyword>
<evidence type="ECO:0000259" key="2">
    <source>
        <dbReference type="Pfam" id="PF22302"/>
    </source>
</evidence>
<dbReference type="AlphaFoldDB" id="H6R8V5"/>
<dbReference type="Pfam" id="PF22302">
    <property type="entry name" value="DUF6968"/>
    <property type="match status" value="1"/>
</dbReference>
<reference evidence="3 4" key="1">
    <citation type="journal article" date="2012" name="J. Bacteriol.">
        <title>Genome sequence of the human- and animal-pathogenic strain Nocardia cyriacigeorgica GUH-2.</title>
        <authorList>
            <person name="Zoropogui A."/>
            <person name="Pujic P."/>
            <person name="Normand P."/>
            <person name="Barbe V."/>
            <person name="Beaman B."/>
            <person name="Beaman L."/>
            <person name="Boiron P."/>
            <person name="Colinon C."/>
            <person name="Deredjian A."/>
            <person name="Graindorge A."/>
            <person name="Mangenot S."/>
            <person name="Nazaret S."/>
            <person name="Neto M."/>
            <person name="Petit S."/>
            <person name="Roche D."/>
            <person name="Vallenet D."/>
            <person name="Rodriguez-Nava V."/>
            <person name="Richard Y."/>
            <person name="Cournoyer B."/>
            <person name="Blaha D."/>
        </authorList>
    </citation>
    <scope>NUCLEOTIDE SEQUENCE [LARGE SCALE GENOMIC DNA]</scope>
    <source>
        <strain evidence="3 4">GUH-2</strain>
    </source>
</reference>
<feature type="domain" description="DUF6968" evidence="2">
    <location>
        <begin position="12"/>
        <end position="74"/>
    </location>
</feature>
<protein>
    <recommendedName>
        <fullName evidence="2">DUF6968 domain-containing protein</fullName>
    </recommendedName>
</protein>
<dbReference type="EMBL" id="FO082843">
    <property type="protein sequence ID" value="CCF62329.1"/>
    <property type="molecule type" value="Genomic_DNA"/>
</dbReference>
<dbReference type="RefSeq" id="WP_014349796.1">
    <property type="nucleotide sequence ID" value="NC_016887.1"/>
</dbReference>
<feature type="region of interest" description="Disordered" evidence="1">
    <location>
        <begin position="112"/>
        <end position="144"/>
    </location>
</feature>
<dbReference type="InterPro" id="IPR054241">
    <property type="entry name" value="DUF6968"/>
</dbReference>
<evidence type="ECO:0000313" key="3">
    <source>
        <dbReference type="EMBL" id="CCF62329.1"/>
    </source>
</evidence>